<evidence type="ECO:0000313" key="7">
    <source>
        <dbReference type="EMBL" id="SEJ77458.1"/>
    </source>
</evidence>
<dbReference type="GO" id="GO:0007165">
    <property type="term" value="P:signal transduction"/>
    <property type="evidence" value="ECO:0007669"/>
    <property type="project" value="UniProtKB-KW"/>
</dbReference>
<proteinExistence type="inferred from homology"/>
<dbReference type="AlphaFoldDB" id="A0A1H7BJ10"/>
<accession>A0A1H7BJ10</accession>
<dbReference type="Proteomes" id="UP000199662">
    <property type="component" value="Unassembled WGS sequence"/>
</dbReference>
<dbReference type="Gene3D" id="1.10.287.950">
    <property type="entry name" value="Methyl-accepting chemotaxis protein"/>
    <property type="match status" value="1"/>
</dbReference>
<gene>
    <name evidence="7" type="ORF">SAMN05660742_116107</name>
</gene>
<feature type="transmembrane region" description="Helical" evidence="4">
    <location>
        <begin position="6"/>
        <end position="29"/>
    </location>
</feature>
<dbReference type="PRINTS" id="PR00260">
    <property type="entry name" value="CHEMTRNSDUCR"/>
</dbReference>
<dbReference type="InterPro" id="IPR047347">
    <property type="entry name" value="YvaQ-like_sensor"/>
</dbReference>
<evidence type="ECO:0000256" key="3">
    <source>
        <dbReference type="PROSITE-ProRule" id="PRU00284"/>
    </source>
</evidence>
<feature type="domain" description="HAMP" evidence="6">
    <location>
        <begin position="203"/>
        <end position="252"/>
    </location>
</feature>
<dbReference type="GO" id="GO:0004888">
    <property type="term" value="F:transmembrane signaling receptor activity"/>
    <property type="evidence" value="ECO:0007669"/>
    <property type="project" value="InterPro"/>
</dbReference>
<feature type="domain" description="Methyl-accepting transducer" evidence="5">
    <location>
        <begin position="271"/>
        <end position="542"/>
    </location>
</feature>
<keyword evidence="4" id="KW-0812">Transmembrane</keyword>
<evidence type="ECO:0000259" key="5">
    <source>
        <dbReference type="PROSITE" id="PS50111"/>
    </source>
</evidence>
<dbReference type="CDD" id="cd19411">
    <property type="entry name" value="MCP2201-like_sensor"/>
    <property type="match status" value="1"/>
</dbReference>
<keyword evidence="4" id="KW-1133">Transmembrane helix</keyword>
<dbReference type="PROSITE" id="PS50111">
    <property type="entry name" value="CHEMOTAXIS_TRANSDUC_2"/>
    <property type="match status" value="1"/>
</dbReference>
<dbReference type="GO" id="GO:0016020">
    <property type="term" value="C:membrane"/>
    <property type="evidence" value="ECO:0007669"/>
    <property type="project" value="InterPro"/>
</dbReference>
<dbReference type="STRING" id="84035.SAMN05660742_116107"/>
<dbReference type="InterPro" id="IPR004090">
    <property type="entry name" value="Chemotax_Me-accpt_rcpt"/>
</dbReference>
<dbReference type="GO" id="GO:0006935">
    <property type="term" value="P:chemotaxis"/>
    <property type="evidence" value="ECO:0007669"/>
    <property type="project" value="InterPro"/>
</dbReference>
<evidence type="ECO:0000259" key="6">
    <source>
        <dbReference type="PROSITE" id="PS50885"/>
    </source>
</evidence>
<keyword evidence="1 3" id="KW-0807">Transducer</keyword>
<dbReference type="PANTHER" id="PTHR32089">
    <property type="entry name" value="METHYL-ACCEPTING CHEMOTAXIS PROTEIN MCPB"/>
    <property type="match status" value="1"/>
</dbReference>
<dbReference type="InterPro" id="IPR004089">
    <property type="entry name" value="MCPsignal_dom"/>
</dbReference>
<protein>
    <submittedName>
        <fullName evidence="7">Methyl-accepting chemotaxis protein</fullName>
    </submittedName>
</protein>
<organism evidence="7 8">
    <name type="scientific">Propionispira arboris</name>
    <dbReference type="NCBI Taxonomy" id="84035"/>
    <lineage>
        <taxon>Bacteria</taxon>
        <taxon>Bacillati</taxon>
        <taxon>Bacillota</taxon>
        <taxon>Negativicutes</taxon>
        <taxon>Selenomonadales</taxon>
        <taxon>Selenomonadaceae</taxon>
        <taxon>Propionispira</taxon>
    </lineage>
</organism>
<evidence type="ECO:0000256" key="2">
    <source>
        <dbReference type="ARBA" id="ARBA00029447"/>
    </source>
</evidence>
<dbReference type="SUPFAM" id="SSF58104">
    <property type="entry name" value="Methyl-accepting chemotaxis protein (MCP) signaling domain"/>
    <property type="match status" value="1"/>
</dbReference>
<evidence type="ECO:0000256" key="4">
    <source>
        <dbReference type="SAM" id="Phobius"/>
    </source>
</evidence>
<dbReference type="Pfam" id="PF12729">
    <property type="entry name" value="4HB_MCP_1"/>
    <property type="match status" value="1"/>
</dbReference>
<dbReference type="RefSeq" id="WP_091833465.1">
    <property type="nucleotide sequence ID" value="NZ_FNZK01000016.1"/>
</dbReference>
<dbReference type="InterPro" id="IPR003660">
    <property type="entry name" value="HAMP_dom"/>
</dbReference>
<reference evidence="7 8" key="1">
    <citation type="submission" date="2016-10" db="EMBL/GenBank/DDBJ databases">
        <authorList>
            <person name="de Groot N.N."/>
        </authorList>
    </citation>
    <scope>NUCLEOTIDE SEQUENCE [LARGE SCALE GENOMIC DNA]</scope>
    <source>
        <strain evidence="7 8">DSM 2179</strain>
    </source>
</reference>
<keyword evidence="4" id="KW-0472">Membrane</keyword>
<dbReference type="PANTHER" id="PTHR32089:SF112">
    <property type="entry name" value="LYSOZYME-LIKE PROTEIN-RELATED"/>
    <property type="match status" value="1"/>
</dbReference>
<evidence type="ECO:0000256" key="1">
    <source>
        <dbReference type="ARBA" id="ARBA00023224"/>
    </source>
</evidence>
<dbReference type="InterPro" id="IPR024478">
    <property type="entry name" value="HlyB_4HB_MCP"/>
</dbReference>
<keyword evidence="8" id="KW-1185">Reference proteome</keyword>
<dbReference type="PROSITE" id="PS50885">
    <property type="entry name" value="HAMP"/>
    <property type="match status" value="1"/>
</dbReference>
<sequence length="557" mass="60739">MKVKTKIIAGYAFIAIFILIITIISLVGLNQIRANYENIIDNSNATIVNLREIQYYFTGQANDERGFLLTAKSEFKDEILTKSDKVKQIVSQLAPLMETQQEKELLTQLDTTHTKFTAVNLKVLELYGQGKKAEAQQLSFTEGRSLRKNLEGTFNALIQIQKEEITVNRSNADLYATRIRIIVMVVSIGLILAGLLFGFVLSRNIVNPILKITADMKNGNLNFATLNISNDEIGLLTRSFGDLVSKLQNMIVNIKESAGKVSDASQHLTASSKQSALAANQVAEIIVEVAEGAQRQMEVVDHTRQTVGQMSLQIQEVTGKMTNVANNSQQTEMAAQAGLANIETSIKQMQFIDQTVTHSSLLVRKLGDRSKEIGQIIETISAIANQTNLLALNAAIEAARAGEQGRGFSVVAEEVRKLAEESQEAAKQIATLIGAIQTETTQAVRAMEAGNKEVQTGSEVVVSAGQSFTNIVQRVNEVSEQVQEISDTMQRLAEGGQNIVDLVGKVETVTKTTVSQTQMVSASTQEQSASTEEISISSQGLAKMAEKLKDIVRAFTV</sequence>
<comment type="similarity">
    <text evidence="2">Belongs to the methyl-accepting chemotaxis (MCP) protein family.</text>
</comment>
<dbReference type="SMART" id="SM00283">
    <property type="entry name" value="MA"/>
    <property type="match status" value="1"/>
</dbReference>
<dbReference type="CDD" id="cd11386">
    <property type="entry name" value="MCP_signal"/>
    <property type="match status" value="1"/>
</dbReference>
<evidence type="ECO:0000313" key="8">
    <source>
        <dbReference type="Proteomes" id="UP000199662"/>
    </source>
</evidence>
<name>A0A1H7BJ10_9FIRM</name>
<dbReference type="Gene3D" id="6.10.340.10">
    <property type="match status" value="1"/>
</dbReference>
<dbReference type="Pfam" id="PF00015">
    <property type="entry name" value="MCPsignal"/>
    <property type="match status" value="1"/>
</dbReference>
<dbReference type="EMBL" id="FNZK01000016">
    <property type="protein sequence ID" value="SEJ77458.1"/>
    <property type="molecule type" value="Genomic_DNA"/>
</dbReference>
<feature type="transmembrane region" description="Helical" evidence="4">
    <location>
        <begin position="179"/>
        <end position="201"/>
    </location>
</feature>